<feature type="region of interest" description="Disordered" evidence="8">
    <location>
        <begin position="1"/>
        <end position="53"/>
    </location>
</feature>
<evidence type="ECO:0000256" key="1">
    <source>
        <dbReference type="ARBA" id="ARBA00000677"/>
    </source>
</evidence>
<comment type="similarity">
    <text evidence="3 7">Belongs to the peptidase S26 family.</text>
</comment>
<dbReference type="STRING" id="1120996.SAMN02746066_02872"/>
<dbReference type="PANTHER" id="PTHR43390">
    <property type="entry name" value="SIGNAL PEPTIDASE I"/>
    <property type="match status" value="1"/>
</dbReference>
<organism evidence="10 11">
    <name type="scientific">Anaerosporobacter mobilis DSM 15930</name>
    <dbReference type="NCBI Taxonomy" id="1120996"/>
    <lineage>
        <taxon>Bacteria</taxon>
        <taxon>Bacillati</taxon>
        <taxon>Bacillota</taxon>
        <taxon>Clostridia</taxon>
        <taxon>Lachnospirales</taxon>
        <taxon>Lachnospiraceae</taxon>
        <taxon>Anaerosporobacter</taxon>
    </lineage>
</organism>
<comment type="catalytic activity">
    <reaction evidence="1 7">
        <text>Cleavage of hydrophobic, N-terminal signal or leader sequences from secreted and periplasmic proteins.</text>
        <dbReference type="EC" id="3.4.21.89"/>
    </reaction>
</comment>
<gene>
    <name evidence="10" type="ORF">SAMN02746066_02872</name>
</gene>
<dbReference type="Pfam" id="PF10502">
    <property type="entry name" value="Peptidase_S26"/>
    <property type="match status" value="1"/>
</dbReference>
<reference evidence="10 11" key="1">
    <citation type="submission" date="2016-11" db="EMBL/GenBank/DDBJ databases">
        <authorList>
            <person name="Jaros S."/>
            <person name="Januszkiewicz K."/>
            <person name="Wedrychowicz H."/>
        </authorList>
    </citation>
    <scope>NUCLEOTIDE SEQUENCE [LARGE SCALE GENOMIC DNA]</scope>
    <source>
        <strain evidence="10 11">DSM 15930</strain>
    </source>
</reference>
<sequence>MSTAKEQEIDMTQQAKDESIELNNTVEDNEVENKTDENNKIENREKSDKAMLEKGRKKDKGSFLKELLIYVCIFLVLWKVVPAYIIERTVVDGTSMQNTLQDEEQLMVEKLSYRFSDPKRFDIVVLMPYGEDVDEYFIKRVIGLPGETIQIKDGKIYINGEVLEENYGKESIIDGGIAKEPLTLGEDEYFVMGDNRNGSDDSRADYIGPIARKLIKGKAVLRVWPIDHLGSID</sequence>
<evidence type="ECO:0000313" key="10">
    <source>
        <dbReference type="EMBL" id="SHM67435.1"/>
    </source>
</evidence>
<dbReference type="CDD" id="cd06530">
    <property type="entry name" value="S26_SPase_I"/>
    <property type="match status" value="1"/>
</dbReference>
<evidence type="ECO:0000256" key="6">
    <source>
        <dbReference type="PIRSR" id="PIRSR600223-1"/>
    </source>
</evidence>
<evidence type="ECO:0000313" key="11">
    <source>
        <dbReference type="Proteomes" id="UP000184038"/>
    </source>
</evidence>
<keyword evidence="7" id="KW-1133">Transmembrane helix</keyword>
<evidence type="ECO:0000256" key="8">
    <source>
        <dbReference type="SAM" id="MobiDB-lite"/>
    </source>
</evidence>
<dbReference type="EMBL" id="FRCP01000014">
    <property type="protein sequence ID" value="SHM67435.1"/>
    <property type="molecule type" value="Genomic_DNA"/>
</dbReference>
<dbReference type="EC" id="3.4.21.89" evidence="4 7"/>
<dbReference type="NCBIfam" id="TIGR02227">
    <property type="entry name" value="sigpep_I_bact"/>
    <property type="match status" value="1"/>
</dbReference>
<dbReference type="PRINTS" id="PR00727">
    <property type="entry name" value="LEADERPTASE"/>
</dbReference>
<feature type="domain" description="Peptidase S26" evidence="9">
    <location>
        <begin position="66"/>
        <end position="224"/>
    </location>
</feature>
<dbReference type="InterPro" id="IPR019533">
    <property type="entry name" value="Peptidase_S26"/>
</dbReference>
<name>A0A1M7KQG8_9FIRM</name>
<protein>
    <recommendedName>
        <fullName evidence="4 7">Signal peptidase I</fullName>
        <ecNumber evidence="4 7">3.4.21.89</ecNumber>
    </recommendedName>
</protein>
<evidence type="ECO:0000256" key="5">
    <source>
        <dbReference type="ARBA" id="ARBA00022801"/>
    </source>
</evidence>
<dbReference type="InterPro" id="IPR019757">
    <property type="entry name" value="Pept_S26A_signal_pept_1_Lys-AS"/>
</dbReference>
<keyword evidence="11" id="KW-1185">Reference proteome</keyword>
<proteinExistence type="inferred from homology"/>
<dbReference type="AlphaFoldDB" id="A0A1M7KQG8"/>
<dbReference type="GO" id="GO:0005886">
    <property type="term" value="C:plasma membrane"/>
    <property type="evidence" value="ECO:0007669"/>
    <property type="project" value="UniProtKB-SubCell"/>
</dbReference>
<comment type="subcellular location">
    <subcellularLocation>
        <location evidence="2">Cell membrane</location>
        <topology evidence="2">Single-pass type II membrane protein</topology>
    </subcellularLocation>
    <subcellularLocation>
        <location evidence="7">Membrane</location>
        <topology evidence="7">Single-pass type II membrane protein</topology>
    </subcellularLocation>
</comment>
<feature type="active site" evidence="6">
    <location>
        <position position="95"/>
    </location>
</feature>
<dbReference type="InterPro" id="IPR019758">
    <property type="entry name" value="Pept_S26A_signal_pept_1_CS"/>
</dbReference>
<accession>A0A1M7KQG8</accession>
<dbReference type="InterPro" id="IPR000223">
    <property type="entry name" value="Pept_S26A_signal_pept_1"/>
</dbReference>
<dbReference type="Gene3D" id="2.10.109.10">
    <property type="entry name" value="Umud Fragment, subunit A"/>
    <property type="match status" value="1"/>
</dbReference>
<evidence type="ECO:0000256" key="4">
    <source>
        <dbReference type="ARBA" id="ARBA00013208"/>
    </source>
</evidence>
<feature type="transmembrane region" description="Helical" evidence="7">
    <location>
        <begin position="67"/>
        <end position="86"/>
    </location>
</feature>
<keyword evidence="7" id="KW-0472">Membrane</keyword>
<feature type="compositionally biased region" description="Basic and acidic residues" evidence="8">
    <location>
        <begin position="31"/>
        <end position="53"/>
    </location>
</feature>
<evidence type="ECO:0000256" key="3">
    <source>
        <dbReference type="ARBA" id="ARBA00009370"/>
    </source>
</evidence>
<dbReference type="GO" id="GO:0009003">
    <property type="term" value="F:signal peptidase activity"/>
    <property type="evidence" value="ECO:0007669"/>
    <property type="project" value="UniProtKB-EC"/>
</dbReference>
<dbReference type="GO" id="GO:0006465">
    <property type="term" value="P:signal peptide processing"/>
    <property type="evidence" value="ECO:0007669"/>
    <property type="project" value="InterPro"/>
</dbReference>
<keyword evidence="7" id="KW-0645">Protease</keyword>
<keyword evidence="5 7" id="KW-0378">Hydrolase</keyword>
<dbReference type="InterPro" id="IPR036286">
    <property type="entry name" value="LexA/Signal_pep-like_sf"/>
</dbReference>
<dbReference type="PROSITE" id="PS00761">
    <property type="entry name" value="SPASE_I_3"/>
    <property type="match status" value="1"/>
</dbReference>
<keyword evidence="7" id="KW-0812">Transmembrane</keyword>
<dbReference type="GO" id="GO:0004252">
    <property type="term" value="F:serine-type endopeptidase activity"/>
    <property type="evidence" value="ECO:0007669"/>
    <property type="project" value="InterPro"/>
</dbReference>
<dbReference type="PANTHER" id="PTHR43390:SF1">
    <property type="entry name" value="CHLOROPLAST PROCESSING PEPTIDASE"/>
    <property type="match status" value="1"/>
</dbReference>
<dbReference type="RefSeq" id="WP_330393799.1">
    <property type="nucleotide sequence ID" value="NZ_FRCP01000014.1"/>
</dbReference>
<dbReference type="Proteomes" id="UP000184038">
    <property type="component" value="Unassembled WGS sequence"/>
</dbReference>
<dbReference type="PROSITE" id="PS00760">
    <property type="entry name" value="SPASE_I_2"/>
    <property type="match status" value="1"/>
</dbReference>
<dbReference type="SUPFAM" id="SSF51306">
    <property type="entry name" value="LexA/Signal peptidase"/>
    <property type="match status" value="1"/>
</dbReference>
<evidence type="ECO:0000259" key="9">
    <source>
        <dbReference type="Pfam" id="PF10502"/>
    </source>
</evidence>
<evidence type="ECO:0000256" key="2">
    <source>
        <dbReference type="ARBA" id="ARBA00004401"/>
    </source>
</evidence>
<feature type="active site" evidence="6">
    <location>
        <position position="139"/>
    </location>
</feature>
<evidence type="ECO:0000256" key="7">
    <source>
        <dbReference type="RuleBase" id="RU362042"/>
    </source>
</evidence>